<dbReference type="Pfam" id="PF25117">
    <property type="entry name" value="Agd3_C"/>
    <property type="match status" value="1"/>
</dbReference>
<dbReference type="Pfam" id="PF25116">
    <property type="entry name" value="CBM87_Agd3"/>
    <property type="match status" value="1"/>
</dbReference>
<dbReference type="InterPro" id="IPR056825">
    <property type="entry name" value="Agd3_C"/>
</dbReference>
<dbReference type="Proteomes" id="UP000799440">
    <property type="component" value="Unassembled WGS sequence"/>
</dbReference>
<feature type="signal peptide" evidence="1">
    <location>
        <begin position="1"/>
        <end position="26"/>
    </location>
</feature>
<evidence type="ECO:0000313" key="5">
    <source>
        <dbReference type="EMBL" id="KAF2751549.1"/>
    </source>
</evidence>
<evidence type="ECO:0000259" key="3">
    <source>
        <dbReference type="Pfam" id="PF25116"/>
    </source>
</evidence>
<protein>
    <recommendedName>
        <fullName evidence="7">Extracellular serine-rich protein</fullName>
    </recommendedName>
</protein>
<dbReference type="AlphaFoldDB" id="A0A6A6VNZ1"/>
<dbReference type="EMBL" id="MU006562">
    <property type="protein sequence ID" value="KAF2751549.1"/>
    <property type="molecule type" value="Genomic_DNA"/>
</dbReference>
<evidence type="ECO:0000313" key="6">
    <source>
        <dbReference type="Proteomes" id="UP000799440"/>
    </source>
</evidence>
<name>A0A6A6VNZ1_9PLEO</name>
<feature type="domain" description="Agd3 deacetylase" evidence="2">
    <location>
        <begin position="265"/>
        <end position="630"/>
    </location>
</feature>
<dbReference type="OrthoDB" id="2113314at2759"/>
<dbReference type="SUPFAM" id="SSF88713">
    <property type="entry name" value="Glycoside hydrolase/deacetylase"/>
    <property type="match status" value="1"/>
</dbReference>
<dbReference type="InterPro" id="IPR011330">
    <property type="entry name" value="Glyco_hydro/deAcase_b/a-brl"/>
</dbReference>
<keyword evidence="1" id="KW-0732">Signal</keyword>
<dbReference type="GO" id="GO:0005975">
    <property type="term" value="P:carbohydrate metabolic process"/>
    <property type="evidence" value="ECO:0007669"/>
    <property type="project" value="InterPro"/>
</dbReference>
<sequence length="703" mass="77106">MAPLLWQSLRACAVTALLTYSQPVLAQAAAAAVPGATVSSTILIFARDFTSAQNSAFAGLQGYGIPYEVVTVPQAGISALPVLNSSATNGNYGGIVVVSEVGYNYDDQYYSALTRTQWNSLWNYQTQFGVRMVRLDVFPTADFGVTSNGGNTRDEPIIFTNTTGFATAGLRTYRTTAKLPGNANISIANIFHTPATITNSSIAWEVAKFGNAGSAAVINQIGARQQMVWFIPFALDWAASSNIAQHAWINWLTRGLYVGFRRTYFSTQVDDMFLETGMYRPVGQSYRCKPADLDMHVTWQADLNSRMPAGSEYFVEIGHNGNGDIEAATNTAAGENRCVPDGGIDYADQKDGNPEYKKPPGTGTNIWPATPTQYTWSLECAQLDPLQNWFAVAQNRDAFAHISHTFSHADLTNATYSDTAKEISFNQAWLKQVGLESAKRFSPKGIIPPAITGLHNADAIQAWMDNGITGVVGDNTRPALLNKQNRFWPMKTTVEANGYAGLTVIPRWATLIYYNCDLPACTLQEWIDTSGGTGDFNTLLTDAKNTAMRNLMGLHWDAYMFHQANMRVADVPTATLNGRRGQYSLLMIWTETVAQEMMRVTTWPLRSLKQDDLMQQFLNRQTRDQCRPSLTWKTSSNGRSIESVTVYTAGGNKCGTTIPITVPTAVSSSTGATREQLGSDPLTLWITMSGASRTYTFTRPIPL</sequence>
<accession>A0A6A6VNZ1</accession>
<feature type="domain" description="Agd3 CBM87" evidence="3">
    <location>
        <begin position="38"/>
        <end position="251"/>
    </location>
</feature>
<evidence type="ECO:0000259" key="2">
    <source>
        <dbReference type="Pfam" id="PF25115"/>
    </source>
</evidence>
<proteinExistence type="predicted"/>
<gene>
    <name evidence="5" type="ORF">M011DRAFT_394677</name>
</gene>
<dbReference type="PANTHER" id="PTHR31002:SF34">
    <property type="entry name" value="CELL WALL PROTEIN CWP1-RELATED"/>
    <property type="match status" value="1"/>
</dbReference>
<feature type="domain" description="Agd3 C-terminal" evidence="4">
    <location>
        <begin position="637"/>
        <end position="701"/>
    </location>
</feature>
<dbReference type="InterPro" id="IPR050788">
    <property type="entry name" value="Yeast_SRP1/TIP1_CWP"/>
</dbReference>
<keyword evidence="6" id="KW-1185">Reference proteome</keyword>
<evidence type="ECO:0000256" key="1">
    <source>
        <dbReference type="SAM" id="SignalP"/>
    </source>
</evidence>
<dbReference type="InterPro" id="IPR056827">
    <property type="entry name" value="CBM87_Agd3"/>
</dbReference>
<organism evidence="5 6">
    <name type="scientific">Sporormia fimetaria CBS 119925</name>
    <dbReference type="NCBI Taxonomy" id="1340428"/>
    <lineage>
        <taxon>Eukaryota</taxon>
        <taxon>Fungi</taxon>
        <taxon>Dikarya</taxon>
        <taxon>Ascomycota</taxon>
        <taxon>Pezizomycotina</taxon>
        <taxon>Dothideomycetes</taxon>
        <taxon>Pleosporomycetidae</taxon>
        <taxon>Pleosporales</taxon>
        <taxon>Sporormiaceae</taxon>
        <taxon>Sporormia</taxon>
    </lineage>
</organism>
<evidence type="ECO:0008006" key="7">
    <source>
        <dbReference type="Google" id="ProtNLM"/>
    </source>
</evidence>
<dbReference type="InterPro" id="IPR056826">
    <property type="entry name" value="Agd3_CE"/>
</dbReference>
<evidence type="ECO:0000259" key="4">
    <source>
        <dbReference type="Pfam" id="PF25117"/>
    </source>
</evidence>
<feature type="chain" id="PRO_5025381661" description="Extracellular serine-rich protein" evidence="1">
    <location>
        <begin position="27"/>
        <end position="703"/>
    </location>
</feature>
<dbReference type="PANTHER" id="PTHR31002">
    <property type="entry name" value="SERIPAUPERIN"/>
    <property type="match status" value="1"/>
</dbReference>
<reference evidence="5" key="1">
    <citation type="journal article" date="2020" name="Stud. Mycol.">
        <title>101 Dothideomycetes genomes: a test case for predicting lifestyles and emergence of pathogens.</title>
        <authorList>
            <person name="Haridas S."/>
            <person name="Albert R."/>
            <person name="Binder M."/>
            <person name="Bloem J."/>
            <person name="Labutti K."/>
            <person name="Salamov A."/>
            <person name="Andreopoulos B."/>
            <person name="Baker S."/>
            <person name="Barry K."/>
            <person name="Bills G."/>
            <person name="Bluhm B."/>
            <person name="Cannon C."/>
            <person name="Castanera R."/>
            <person name="Culley D."/>
            <person name="Daum C."/>
            <person name="Ezra D."/>
            <person name="Gonzalez J."/>
            <person name="Henrissat B."/>
            <person name="Kuo A."/>
            <person name="Liang C."/>
            <person name="Lipzen A."/>
            <person name="Lutzoni F."/>
            <person name="Magnuson J."/>
            <person name="Mondo S."/>
            <person name="Nolan M."/>
            <person name="Ohm R."/>
            <person name="Pangilinan J."/>
            <person name="Park H.-J."/>
            <person name="Ramirez L."/>
            <person name="Alfaro M."/>
            <person name="Sun H."/>
            <person name="Tritt A."/>
            <person name="Yoshinaga Y."/>
            <person name="Zwiers L.-H."/>
            <person name="Turgeon B."/>
            <person name="Goodwin S."/>
            <person name="Spatafora J."/>
            <person name="Crous P."/>
            <person name="Grigoriev I."/>
        </authorList>
    </citation>
    <scope>NUCLEOTIDE SEQUENCE</scope>
    <source>
        <strain evidence="5">CBS 119925</strain>
    </source>
</reference>
<dbReference type="Pfam" id="PF25115">
    <property type="entry name" value="Agd3_CE"/>
    <property type="match status" value="1"/>
</dbReference>